<reference evidence="3" key="2">
    <citation type="submission" date="2021-02" db="EMBL/GenBank/DDBJ databases">
        <authorList>
            <person name="Kimball J.A."/>
            <person name="Haas M.W."/>
            <person name="Macchietto M."/>
            <person name="Kono T."/>
            <person name="Duquette J."/>
            <person name="Shao M."/>
        </authorList>
    </citation>
    <scope>NUCLEOTIDE SEQUENCE</scope>
    <source>
        <tissue evidence="3">Fresh leaf tissue</tissue>
    </source>
</reference>
<sequence>MASATASAFLLLALLVASSPSLPQARTMPGGDDGVHRDQLSQDDSMTRSSAGAGPQSSPPADELLLLVERPPLPVSPPPPVTAVTPRSRMLGSVPSPGVGH</sequence>
<keyword evidence="2" id="KW-0732">Signal</keyword>
<organism evidence="3 4">
    <name type="scientific">Zizania palustris</name>
    <name type="common">Northern wild rice</name>
    <dbReference type="NCBI Taxonomy" id="103762"/>
    <lineage>
        <taxon>Eukaryota</taxon>
        <taxon>Viridiplantae</taxon>
        <taxon>Streptophyta</taxon>
        <taxon>Embryophyta</taxon>
        <taxon>Tracheophyta</taxon>
        <taxon>Spermatophyta</taxon>
        <taxon>Magnoliopsida</taxon>
        <taxon>Liliopsida</taxon>
        <taxon>Poales</taxon>
        <taxon>Poaceae</taxon>
        <taxon>BOP clade</taxon>
        <taxon>Oryzoideae</taxon>
        <taxon>Oryzeae</taxon>
        <taxon>Zizaniinae</taxon>
        <taxon>Zizania</taxon>
    </lineage>
</organism>
<dbReference type="AlphaFoldDB" id="A0A8J5RH21"/>
<evidence type="ECO:0000256" key="2">
    <source>
        <dbReference type="SAM" id="SignalP"/>
    </source>
</evidence>
<proteinExistence type="predicted"/>
<feature type="signal peptide" evidence="2">
    <location>
        <begin position="1"/>
        <end position="25"/>
    </location>
</feature>
<feature type="compositionally biased region" description="Low complexity" evidence="1">
    <location>
        <begin position="49"/>
        <end position="70"/>
    </location>
</feature>
<protein>
    <submittedName>
        <fullName evidence="3">Uncharacterized protein</fullName>
    </submittedName>
</protein>
<evidence type="ECO:0000313" key="3">
    <source>
        <dbReference type="EMBL" id="KAG8045629.1"/>
    </source>
</evidence>
<evidence type="ECO:0000256" key="1">
    <source>
        <dbReference type="SAM" id="MobiDB-lite"/>
    </source>
</evidence>
<comment type="caution">
    <text evidence="3">The sequence shown here is derived from an EMBL/GenBank/DDBJ whole genome shotgun (WGS) entry which is preliminary data.</text>
</comment>
<dbReference type="Proteomes" id="UP000729402">
    <property type="component" value="Unassembled WGS sequence"/>
</dbReference>
<evidence type="ECO:0000313" key="4">
    <source>
        <dbReference type="Proteomes" id="UP000729402"/>
    </source>
</evidence>
<name>A0A8J5RH21_ZIZPA</name>
<feature type="region of interest" description="Disordered" evidence="1">
    <location>
        <begin position="20"/>
        <end position="101"/>
    </location>
</feature>
<feature type="compositionally biased region" description="Pro residues" evidence="1">
    <location>
        <begin position="71"/>
        <end position="81"/>
    </location>
</feature>
<accession>A0A8J5RH21</accession>
<feature type="chain" id="PRO_5035256810" evidence="2">
    <location>
        <begin position="26"/>
        <end position="101"/>
    </location>
</feature>
<reference evidence="3" key="1">
    <citation type="journal article" date="2021" name="bioRxiv">
        <title>Whole Genome Assembly and Annotation of Northern Wild Rice, Zizania palustris L., Supports a Whole Genome Duplication in the Zizania Genus.</title>
        <authorList>
            <person name="Haas M."/>
            <person name="Kono T."/>
            <person name="Macchietto M."/>
            <person name="Millas R."/>
            <person name="McGilp L."/>
            <person name="Shao M."/>
            <person name="Duquette J."/>
            <person name="Hirsch C.N."/>
            <person name="Kimball J."/>
        </authorList>
    </citation>
    <scope>NUCLEOTIDE SEQUENCE</scope>
    <source>
        <tissue evidence="3">Fresh leaf tissue</tissue>
    </source>
</reference>
<dbReference type="EMBL" id="JAAALK010000290">
    <property type="protein sequence ID" value="KAG8045629.1"/>
    <property type="molecule type" value="Genomic_DNA"/>
</dbReference>
<gene>
    <name evidence="3" type="ORF">GUJ93_ZPchr0008g13112</name>
</gene>
<keyword evidence="4" id="KW-1185">Reference proteome</keyword>